<dbReference type="EMBL" id="JAUSTQ010000006">
    <property type="protein sequence ID" value="MDQ0159823.1"/>
    <property type="molecule type" value="Genomic_DNA"/>
</dbReference>
<dbReference type="InterPro" id="IPR016181">
    <property type="entry name" value="Acyl_CoA_acyltransferase"/>
</dbReference>
<dbReference type="RefSeq" id="WP_306976588.1">
    <property type="nucleotide sequence ID" value="NZ_JAUSTQ010000006.1"/>
</dbReference>
<gene>
    <name evidence="2" type="ORF">J2S77_001809</name>
</gene>
<dbReference type="InterPro" id="IPR051531">
    <property type="entry name" value="N-acetyltransferase"/>
</dbReference>
<dbReference type="SUPFAM" id="SSF55729">
    <property type="entry name" value="Acyl-CoA N-acyltransferases (Nat)"/>
    <property type="match status" value="1"/>
</dbReference>
<reference evidence="2 3" key="1">
    <citation type="submission" date="2023-07" db="EMBL/GenBank/DDBJ databases">
        <title>Genomic Encyclopedia of Type Strains, Phase IV (KMG-IV): sequencing the most valuable type-strain genomes for metagenomic binning, comparative biology and taxonomic classification.</title>
        <authorList>
            <person name="Goeker M."/>
        </authorList>
    </citation>
    <scope>NUCLEOTIDE SEQUENCE [LARGE SCALE GENOMIC DNA]</scope>
    <source>
        <strain evidence="2 3">DSM 16460</strain>
    </source>
</reference>
<dbReference type="Pfam" id="PF13302">
    <property type="entry name" value="Acetyltransf_3"/>
    <property type="match status" value="1"/>
</dbReference>
<dbReference type="PANTHER" id="PTHR43792:SF1">
    <property type="entry name" value="N-ACETYLTRANSFERASE DOMAIN-CONTAINING PROTEIN"/>
    <property type="match status" value="1"/>
</dbReference>
<accession>A0ABT9VFS1</accession>
<sequence>MLKKRETHDVPVLFPLLNDEAVRPFVREVASSTEEYYFFINQMNQREENGELISRTILDEFESPVGAISLYDIEDGKGFLATWLGKPFFGQGYNQYAKELFLSEIFLQCDIEVVFLKVNKVNHRSIKAVHKLGYATKANETYPQVYEQINQWEKNYDLFAIYKEAFMFYLNDQHQAEISELEA</sequence>
<comment type="caution">
    <text evidence="2">The sequence shown here is derived from an EMBL/GenBank/DDBJ whole genome shotgun (WGS) entry which is preliminary data.</text>
</comment>
<feature type="domain" description="N-acetyltransferase" evidence="1">
    <location>
        <begin position="6"/>
        <end position="134"/>
    </location>
</feature>
<dbReference type="PANTHER" id="PTHR43792">
    <property type="entry name" value="GNAT FAMILY, PUTATIVE (AFU_ORTHOLOGUE AFUA_3G00765)-RELATED-RELATED"/>
    <property type="match status" value="1"/>
</dbReference>
<evidence type="ECO:0000313" key="3">
    <source>
        <dbReference type="Proteomes" id="UP001224359"/>
    </source>
</evidence>
<protein>
    <submittedName>
        <fullName evidence="2">RimJ/RimL family protein N-acetyltransferase</fullName>
    </submittedName>
</protein>
<dbReference type="Proteomes" id="UP001224359">
    <property type="component" value="Unassembled WGS sequence"/>
</dbReference>
<dbReference type="Gene3D" id="3.40.630.30">
    <property type="match status" value="1"/>
</dbReference>
<evidence type="ECO:0000259" key="1">
    <source>
        <dbReference type="Pfam" id="PF13302"/>
    </source>
</evidence>
<proteinExistence type="predicted"/>
<dbReference type="InterPro" id="IPR000182">
    <property type="entry name" value="GNAT_dom"/>
</dbReference>
<evidence type="ECO:0000313" key="2">
    <source>
        <dbReference type="EMBL" id="MDQ0159823.1"/>
    </source>
</evidence>
<keyword evidence="3" id="KW-1185">Reference proteome</keyword>
<name>A0ABT9VFS1_9BACI</name>
<organism evidence="2 3">
    <name type="scientific">Alkalibacillus salilacus</name>
    <dbReference type="NCBI Taxonomy" id="284582"/>
    <lineage>
        <taxon>Bacteria</taxon>
        <taxon>Bacillati</taxon>
        <taxon>Bacillota</taxon>
        <taxon>Bacilli</taxon>
        <taxon>Bacillales</taxon>
        <taxon>Bacillaceae</taxon>
        <taxon>Alkalibacillus</taxon>
    </lineage>
</organism>